<accession>A0A835YN14</accession>
<feature type="compositionally biased region" description="Low complexity" evidence="1">
    <location>
        <begin position="1"/>
        <end position="16"/>
    </location>
</feature>
<comment type="caution">
    <text evidence="2">The sequence shown here is derived from an EMBL/GenBank/DDBJ whole genome shotgun (WGS) entry which is preliminary data.</text>
</comment>
<feature type="region of interest" description="Disordered" evidence="1">
    <location>
        <begin position="91"/>
        <end position="148"/>
    </location>
</feature>
<sequence>MDTPDGGSNSDGGSDSKQGVYLGFGSDDDGDITSTEERSQTSPDSSSRGSDQPCTRTNTACTGAILTLGVCRFASIGLAAAAVQRTRHPSLMLQNPNESPHLTRSQRSRNADGTRGLPLRSATAPRALSPLRAQRGRGRPPKLARRTDNFNCDVPEARRAAAAAPRRMTAQAQARHVTVEVEMSAPRSAVKEPAPGVGSGLKRRRTAAAAAGGGAREAHAEVEVGRARQRQTLNGRCTQYTGVYQSRNGAFCGRVGIRCTPLLLPLPLPLQLRLRLLKPLPLLPPALTAARTIHAVHSHHNVMRRSPRPSVLPSPARACTAVRLQVTRMNALPARALFAAQHLALMHGGVTETLARLAPWVAAPAELSAAVERAAAAVQSCGSAAAPPAAAAAAAAAAADALRAAAAAAAVGSGGAPKLRAAAAAHPEGGSAAAAAVAAAAAASGCIHDDEDQRQGESETPSLLLASAASAAIEPSDFDITSLHCDFAICRCVRTEGGRR</sequence>
<evidence type="ECO:0000313" key="3">
    <source>
        <dbReference type="Proteomes" id="UP000664859"/>
    </source>
</evidence>
<feature type="compositionally biased region" description="Polar residues" evidence="1">
    <location>
        <begin position="92"/>
        <end position="105"/>
    </location>
</feature>
<protein>
    <submittedName>
        <fullName evidence="2">Uncharacterized protein</fullName>
    </submittedName>
</protein>
<feature type="compositionally biased region" description="Basic residues" evidence="1">
    <location>
        <begin position="134"/>
        <end position="144"/>
    </location>
</feature>
<feature type="region of interest" description="Disordered" evidence="1">
    <location>
        <begin position="1"/>
        <end position="55"/>
    </location>
</feature>
<evidence type="ECO:0000256" key="1">
    <source>
        <dbReference type="SAM" id="MobiDB-lite"/>
    </source>
</evidence>
<name>A0A835YN14_9STRA</name>
<keyword evidence="3" id="KW-1185">Reference proteome</keyword>
<dbReference type="EMBL" id="JAFCMP010000516">
    <property type="protein sequence ID" value="KAG5178260.1"/>
    <property type="molecule type" value="Genomic_DNA"/>
</dbReference>
<feature type="region of interest" description="Disordered" evidence="1">
    <location>
        <begin position="183"/>
        <end position="202"/>
    </location>
</feature>
<evidence type="ECO:0000313" key="2">
    <source>
        <dbReference type="EMBL" id="KAG5178260.1"/>
    </source>
</evidence>
<proteinExistence type="predicted"/>
<gene>
    <name evidence="2" type="ORF">JKP88DRAFT_248152</name>
</gene>
<dbReference type="AlphaFoldDB" id="A0A835YN14"/>
<feature type="compositionally biased region" description="Polar residues" evidence="1">
    <location>
        <begin position="40"/>
        <end position="55"/>
    </location>
</feature>
<reference evidence="2" key="1">
    <citation type="submission" date="2021-02" db="EMBL/GenBank/DDBJ databases">
        <title>First Annotated Genome of the Yellow-green Alga Tribonema minus.</title>
        <authorList>
            <person name="Mahan K.M."/>
        </authorList>
    </citation>
    <scope>NUCLEOTIDE SEQUENCE</scope>
    <source>
        <strain evidence="2">UTEX B ZZ1240</strain>
    </source>
</reference>
<dbReference type="Proteomes" id="UP000664859">
    <property type="component" value="Unassembled WGS sequence"/>
</dbReference>
<organism evidence="2 3">
    <name type="scientific">Tribonema minus</name>
    <dbReference type="NCBI Taxonomy" id="303371"/>
    <lineage>
        <taxon>Eukaryota</taxon>
        <taxon>Sar</taxon>
        <taxon>Stramenopiles</taxon>
        <taxon>Ochrophyta</taxon>
        <taxon>PX clade</taxon>
        <taxon>Xanthophyceae</taxon>
        <taxon>Tribonematales</taxon>
        <taxon>Tribonemataceae</taxon>
        <taxon>Tribonema</taxon>
    </lineage>
</organism>